<dbReference type="PANTHER" id="PTHR34851">
    <property type="entry name" value="PROTEIN CBG05235-RELATED"/>
    <property type="match status" value="1"/>
</dbReference>
<proteinExistence type="predicted"/>
<protein>
    <submittedName>
        <fullName evidence="2">Uncharacterized protein</fullName>
    </submittedName>
</protein>
<feature type="transmembrane region" description="Helical" evidence="1">
    <location>
        <begin position="74"/>
        <end position="97"/>
    </location>
</feature>
<comment type="caution">
    <text evidence="2">The sequence shown here is derived from an EMBL/GenBank/DDBJ whole genome shotgun (WGS) entry which is preliminary data.</text>
</comment>
<organism evidence="2 3">
    <name type="scientific">Pristionchus mayeri</name>
    <dbReference type="NCBI Taxonomy" id="1317129"/>
    <lineage>
        <taxon>Eukaryota</taxon>
        <taxon>Metazoa</taxon>
        <taxon>Ecdysozoa</taxon>
        <taxon>Nematoda</taxon>
        <taxon>Chromadorea</taxon>
        <taxon>Rhabditida</taxon>
        <taxon>Rhabditina</taxon>
        <taxon>Diplogasteromorpha</taxon>
        <taxon>Diplogasteroidea</taxon>
        <taxon>Neodiplogasteridae</taxon>
        <taxon>Pristionchus</taxon>
    </lineage>
</organism>
<dbReference type="EMBL" id="BTRK01000001">
    <property type="protein sequence ID" value="GMR31198.1"/>
    <property type="molecule type" value="Genomic_DNA"/>
</dbReference>
<reference evidence="3" key="1">
    <citation type="submission" date="2022-10" db="EMBL/GenBank/DDBJ databases">
        <title>Genome assembly of Pristionchus species.</title>
        <authorList>
            <person name="Yoshida K."/>
            <person name="Sommer R.J."/>
        </authorList>
    </citation>
    <scope>NUCLEOTIDE SEQUENCE [LARGE SCALE GENOMIC DNA]</scope>
    <source>
        <strain evidence="3">RS5460</strain>
    </source>
</reference>
<dbReference type="Proteomes" id="UP001328107">
    <property type="component" value="Unassembled WGS sequence"/>
</dbReference>
<keyword evidence="1" id="KW-1133">Transmembrane helix</keyword>
<keyword evidence="1" id="KW-0472">Membrane</keyword>
<evidence type="ECO:0000313" key="2">
    <source>
        <dbReference type="EMBL" id="GMR31198.1"/>
    </source>
</evidence>
<feature type="non-terminal residue" evidence="2">
    <location>
        <position position="1"/>
    </location>
</feature>
<accession>A0AAN4Z3D6</accession>
<gene>
    <name evidence="2" type="ORF">PMAYCL1PPCAC_01393</name>
</gene>
<feature type="transmembrane region" description="Helical" evidence="1">
    <location>
        <begin position="40"/>
        <end position="62"/>
    </location>
</feature>
<dbReference type="AlphaFoldDB" id="A0AAN4Z3D6"/>
<feature type="transmembrane region" description="Helical" evidence="1">
    <location>
        <begin position="15"/>
        <end position="34"/>
    </location>
</feature>
<keyword evidence="1" id="KW-0812">Transmembrane</keyword>
<feature type="transmembrane region" description="Helical" evidence="1">
    <location>
        <begin position="128"/>
        <end position="148"/>
    </location>
</feature>
<keyword evidence="3" id="KW-1185">Reference proteome</keyword>
<name>A0AAN4Z3D6_9BILA</name>
<sequence>GCCFDKIRIRNGARVLAVFNALMGVYIIAELFFINYNVFFAILQGGQGVTQLITSLLMIVAVNLTRPRLILPYLIMQLIIVILAVVFFALFTLSIYFPESIGRFTFNIFLALADDFDDLDSSDYVPEVIFASFMMCIICFAVFCFEAWTLRVSYQCYNYLLDVIDAREGTNRFPPLRMERTTNEEISIVGMERITAVFNPLAMMS</sequence>
<dbReference type="PANTHER" id="PTHR34851:SF5">
    <property type="entry name" value="MARVEL DOMAIN-CONTAINING PROTEIN"/>
    <property type="match status" value="1"/>
</dbReference>
<evidence type="ECO:0000256" key="1">
    <source>
        <dbReference type="SAM" id="Phobius"/>
    </source>
</evidence>
<evidence type="ECO:0000313" key="3">
    <source>
        <dbReference type="Proteomes" id="UP001328107"/>
    </source>
</evidence>